<feature type="compositionally biased region" description="Acidic residues" evidence="1">
    <location>
        <begin position="77"/>
        <end position="89"/>
    </location>
</feature>
<protein>
    <recommendedName>
        <fullName evidence="3">Lipoprotein</fullName>
    </recommendedName>
</protein>
<evidence type="ECO:0000313" key="2">
    <source>
        <dbReference type="EMBL" id="KKL04200.1"/>
    </source>
</evidence>
<gene>
    <name evidence="2" type="ORF">LCGC14_2618460</name>
</gene>
<dbReference type="PROSITE" id="PS51257">
    <property type="entry name" value="PROKAR_LIPOPROTEIN"/>
    <property type="match status" value="1"/>
</dbReference>
<proteinExistence type="predicted"/>
<comment type="caution">
    <text evidence="2">The sequence shown here is derived from an EMBL/GenBank/DDBJ whole genome shotgun (WGS) entry which is preliminary data.</text>
</comment>
<feature type="region of interest" description="Disordered" evidence="1">
    <location>
        <begin position="68"/>
        <end position="89"/>
    </location>
</feature>
<reference evidence="2" key="1">
    <citation type="journal article" date="2015" name="Nature">
        <title>Complex archaea that bridge the gap between prokaryotes and eukaryotes.</title>
        <authorList>
            <person name="Spang A."/>
            <person name="Saw J.H."/>
            <person name="Jorgensen S.L."/>
            <person name="Zaremba-Niedzwiedzka K."/>
            <person name="Martijn J."/>
            <person name="Lind A.E."/>
            <person name="van Eijk R."/>
            <person name="Schleper C."/>
            <person name="Guy L."/>
            <person name="Ettema T.J."/>
        </authorList>
    </citation>
    <scope>NUCLEOTIDE SEQUENCE</scope>
</reference>
<accession>A0A0F9A421</accession>
<evidence type="ECO:0008006" key="3">
    <source>
        <dbReference type="Google" id="ProtNLM"/>
    </source>
</evidence>
<dbReference type="AlphaFoldDB" id="A0A0F9A421"/>
<dbReference type="EMBL" id="LAZR01044625">
    <property type="protein sequence ID" value="KKL04200.1"/>
    <property type="molecule type" value="Genomic_DNA"/>
</dbReference>
<organism evidence="2">
    <name type="scientific">marine sediment metagenome</name>
    <dbReference type="NCBI Taxonomy" id="412755"/>
    <lineage>
        <taxon>unclassified sequences</taxon>
        <taxon>metagenomes</taxon>
        <taxon>ecological metagenomes</taxon>
    </lineage>
</organism>
<name>A0A0F9A421_9ZZZZ</name>
<sequence length="89" mass="9964">MKKLIIAILCCFFLMGCVINRLSVYKVRGDKLGFPVGGIIPVSGEDIKGVLVHWLYWTNESGRKIPPMPTINIQEKGEDETTDDVIDVK</sequence>
<evidence type="ECO:0000256" key="1">
    <source>
        <dbReference type="SAM" id="MobiDB-lite"/>
    </source>
</evidence>